<dbReference type="STRING" id="230819.A0A5C3L0H7"/>
<evidence type="ECO:0000256" key="2">
    <source>
        <dbReference type="SAM" id="MobiDB-lite"/>
    </source>
</evidence>
<dbReference type="Proteomes" id="UP000307440">
    <property type="component" value="Unassembled WGS sequence"/>
</dbReference>
<keyword evidence="1" id="KW-0175">Coiled coil</keyword>
<feature type="region of interest" description="Disordered" evidence="2">
    <location>
        <begin position="323"/>
        <end position="346"/>
    </location>
</feature>
<feature type="compositionally biased region" description="Polar residues" evidence="2">
    <location>
        <begin position="225"/>
        <end position="238"/>
    </location>
</feature>
<feature type="region of interest" description="Disordered" evidence="2">
    <location>
        <begin position="174"/>
        <end position="198"/>
    </location>
</feature>
<dbReference type="AlphaFoldDB" id="A0A5C3L0H7"/>
<proteinExistence type="predicted"/>
<evidence type="ECO:0000256" key="1">
    <source>
        <dbReference type="SAM" id="Coils"/>
    </source>
</evidence>
<feature type="compositionally biased region" description="Polar residues" evidence="2">
    <location>
        <begin position="1"/>
        <end position="10"/>
    </location>
</feature>
<feature type="region of interest" description="Disordered" evidence="2">
    <location>
        <begin position="225"/>
        <end position="267"/>
    </location>
</feature>
<gene>
    <name evidence="3" type="ORF">FA15DRAFT_616175</name>
</gene>
<feature type="region of interest" description="Disordered" evidence="2">
    <location>
        <begin position="1"/>
        <end position="26"/>
    </location>
</feature>
<sequence>MSTFAESTQPALFEAPTSAGAQPVSDRKHFSIDLSLELERQLEMESPPPTPARDLTSAVEDTQQKHEALDPEILAHLVMQLRQSLSVISKERDELAKLLAASHNKEATLNDALQLMTEKATETGEELDQARKKMREDEEAIVLLRAKVEESRRGLMRLQTENRRQTMAPIDVNRASLLGGSSPPVNKRASFTPMTGRSNAHRRISSVSDIGLAIADLRVSPKGGQTLTLPDTGGSSVFTPPPTGGLRFSASPRHSPPLSPKSECSPSELDELRGELKRIKQDLETARHDLVEAIEGKEASETCVKALREFIADTSFSEAQSLNPMSIKLPPPPTMTTGDELDSKRPPASGWAFKLWGGDSPRVPSAAVPQSATIGSPHISGTPTLPSAPITRKLTGFFGSRASISSTKSTPFPPLQTNASAMQRNISHDTSSSDASSVTEPISPSDDIHGLGTHAVVVRDSANLSDVGSIRGVVEIKSVPVDVEIIR</sequence>
<keyword evidence="4" id="KW-1185">Reference proteome</keyword>
<feature type="region of interest" description="Disordered" evidence="2">
    <location>
        <begin position="425"/>
        <end position="447"/>
    </location>
</feature>
<feature type="region of interest" description="Disordered" evidence="2">
    <location>
        <begin position="362"/>
        <end position="386"/>
    </location>
</feature>
<dbReference type="EMBL" id="ML210177">
    <property type="protein sequence ID" value="TFK26170.1"/>
    <property type="molecule type" value="Genomic_DNA"/>
</dbReference>
<accession>A0A5C3L0H7</accession>
<feature type="region of interest" description="Disordered" evidence="2">
    <location>
        <begin position="38"/>
        <end position="59"/>
    </location>
</feature>
<dbReference type="OrthoDB" id="2505754at2759"/>
<organism evidence="3 4">
    <name type="scientific">Coprinopsis marcescibilis</name>
    <name type="common">Agaric fungus</name>
    <name type="synonym">Psathyrella marcescibilis</name>
    <dbReference type="NCBI Taxonomy" id="230819"/>
    <lineage>
        <taxon>Eukaryota</taxon>
        <taxon>Fungi</taxon>
        <taxon>Dikarya</taxon>
        <taxon>Basidiomycota</taxon>
        <taxon>Agaricomycotina</taxon>
        <taxon>Agaricomycetes</taxon>
        <taxon>Agaricomycetidae</taxon>
        <taxon>Agaricales</taxon>
        <taxon>Agaricineae</taxon>
        <taxon>Psathyrellaceae</taxon>
        <taxon>Coprinopsis</taxon>
    </lineage>
</organism>
<feature type="compositionally biased region" description="Polar residues" evidence="2">
    <location>
        <begin position="368"/>
        <end position="385"/>
    </location>
</feature>
<reference evidence="3 4" key="1">
    <citation type="journal article" date="2019" name="Nat. Ecol. Evol.">
        <title>Megaphylogeny resolves global patterns of mushroom evolution.</title>
        <authorList>
            <person name="Varga T."/>
            <person name="Krizsan K."/>
            <person name="Foldi C."/>
            <person name="Dima B."/>
            <person name="Sanchez-Garcia M."/>
            <person name="Sanchez-Ramirez S."/>
            <person name="Szollosi G.J."/>
            <person name="Szarkandi J.G."/>
            <person name="Papp V."/>
            <person name="Albert L."/>
            <person name="Andreopoulos W."/>
            <person name="Angelini C."/>
            <person name="Antonin V."/>
            <person name="Barry K.W."/>
            <person name="Bougher N.L."/>
            <person name="Buchanan P."/>
            <person name="Buyck B."/>
            <person name="Bense V."/>
            <person name="Catcheside P."/>
            <person name="Chovatia M."/>
            <person name="Cooper J."/>
            <person name="Damon W."/>
            <person name="Desjardin D."/>
            <person name="Finy P."/>
            <person name="Geml J."/>
            <person name="Haridas S."/>
            <person name="Hughes K."/>
            <person name="Justo A."/>
            <person name="Karasinski D."/>
            <person name="Kautmanova I."/>
            <person name="Kiss B."/>
            <person name="Kocsube S."/>
            <person name="Kotiranta H."/>
            <person name="LaButti K.M."/>
            <person name="Lechner B.E."/>
            <person name="Liimatainen K."/>
            <person name="Lipzen A."/>
            <person name="Lukacs Z."/>
            <person name="Mihaltcheva S."/>
            <person name="Morgado L.N."/>
            <person name="Niskanen T."/>
            <person name="Noordeloos M.E."/>
            <person name="Ohm R.A."/>
            <person name="Ortiz-Santana B."/>
            <person name="Ovrebo C."/>
            <person name="Racz N."/>
            <person name="Riley R."/>
            <person name="Savchenko A."/>
            <person name="Shiryaev A."/>
            <person name="Soop K."/>
            <person name="Spirin V."/>
            <person name="Szebenyi C."/>
            <person name="Tomsovsky M."/>
            <person name="Tulloss R.E."/>
            <person name="Uehling J."/>
            <person name="Grigoriev I.V."/>
            <person name="Vagvolgyi C."/>
            <person name="Papp T."/>
            <person name="Martin F.M."/>
            <person name="Miettinen O."/>
            <person name="Hibbett D.S."/>
            <person name="Nagy L.G."/>
        </authorList>
    </citation>
    <scope>NUCLEOTIDE SEQUENCE [LARGE SCALE GENOMIC DNA]</scope>
    <source>
        <strain evidence="3 4">CBS 121175</strain>
    </source>
</reference>
<evidence type="ECO:0000313" key="3">
    <source>
        <dbReference type="EMBL" id="TFK26170.1"/>
    </source>
</evidence>
<protein>
    <submittedName>
        <fullName evidence="3">Uncharacterized protein</fullName>
    </submittedName>
</protein>
<evidence type="ECO:0000313" key="4">
    <source>
        <dbReference type="Proteomes" id="UP000307440"/>
    </source>
</evidence>
<feature type="coiled-coil region" evidence="1">
    <location>
        <begin position="113"/>
        <end position="147"/>
    </location>
</feature>
<name>A0A5C3L0H7_COPMA</name>
<feature type="compositionally biased region" description="Low complexity" evidence="2">
    <location>
        <begin position="428"/>
        <end position="437"/>
    </location>
</feature>